<gene>
    <name evidence="1" type="ORF">LZZ85_10280</name>
</gene>
<comment type="caution">
    <text evidence="1">The sequence shown here is derived from an EMBL/GenBank/DDBJ whole genome shotgun (WGS) entry which is preliminary data.</text>
</comment>
<dbReference type="EMBL" id="JAKLTR010000005">
    <property type="protein sequence ID" value="MCG2614671.1"/>
    <property type="molecule type" value="Genomic_DNA"/>
</dbReference>
<dbReference type="InterPro" id="IPR025634">
    <property type="entry name" value="DUF4292"/>
</dbReference>
<sequence>MRITLFLVAVIALMASCRSTRKIQTVIAKRDTVTVVKPVVDNSKEDTLAFIRQSLAGMKAAEISFNTFSAKINVDYQGADGKKYDVNANLRMYKDSAIWISITAIFGIEGLRAYITKDSVKVLNKQDKVYTARSVAYLQEMTKLPLDLHSLQEILIGNPVFVDSNVISYSKAGDKISLLSLGDWFKGLLTLNSNYKIDNSKLDDMDITRSRTCNLSYTDYENKKGVEFSTKRRITVAEKGKLDIKLDFKSYEFNETLSFPFSVPKNYKKD</sequence>
<keyword evidence="2" id="KW-1185">Reference proteome</keyword>
<evidence type="ECO:0000313" key="1">
    <source>
        <dbReference type="EMBL" id="MCG2614671.1"/>
    </source>
</evidence>
<dbReference type="Pfam" id="PF14125">
    <property type="entry name" value="DUF4292"/>
    <property type="match status" value="1"/>
</dbReference>
<dbReference type="RefSeq" id="WP_237871309.1">
    <property type="nucleotide sequence ID" value="NZ_JAKLTR010000005.1"/>
</dbReference>
<reference evidence="1" key="1">
    <citation type="submission" date="2022-01" db="EMBL/GenBank/DDBJ databases">
        <authorList>
            <person name="Jo J.-H."/>
            <person name="Im W.-T."/>
        </authorList>
    </citation>
    <scope>NUCLEOTIDE SEQUENCE</scope>
    <source>
        <strain evidence="1">NA20</strain>
    </source>
</reference>
<dbReference type="Proteomes" id="UP001165367">
    <property type="component" value="Unassembled WGS sequence"/>
</dbReference>
<protein>
    <submittedName>
        <fullName evidence="1">DUF4292 domain-containing protein</fullName>
    </submittedName>
</protein>
<name>A0ABS9KQT2_9BACT</name>
<organism evidence="1 2">
    <name type="scientific">Terrimonas ginsenosidimutans</name>
    <dbReference type="NCBI Taxonomy" id="2908004"/>
    <lineage>
        <taxon>Bacteria</taxon>
        <taxon>Pseudomonadati</taxon>
        <taxon>Bacteroidota</taxon>
        <taxon>Chitinophagia</taxon>
        <taxon>Chitinophagales</taxon>
        <taxon>Chitinophagaceae</taxon>
        <taxon>Terrimonas</taxon>
    </lineage>
</organism>
<dbReference type="Gene3D" id="2.50.20.10">
    <property type="entry name" value="Lipoprotein localisation LolA/LolB/LppX"/>
    <property type="match status" value="1"/>
</dbReference>
<evidence type="ECO:0000313" key="2">
    <source>
        <dbReference type="Proteomes" id="UP001165367"/>
    </source>
</evidence>
<accession>A0ABS9KQT2</accession>
<proteinExistence type="predicted"/>
<dbReference type="PROSITE" id="PS51257">
    <property type="entry name" value="PROKAR_LIPOPROTEIN"/>
    <property type="match status" value="1"/>
</dbReference>